<name>A0AAV4MEI1_CAEEX</name>
<dbReference type="EMBL" id="BPLR01002165">
    <property type="protein sequence ID" value="GIX70763.1"/>
    <property type="molecule type" value="Genomic_DNA"/>
</dbReference>
<proteinExistence type="predicted"/>
<accession>A0AAV4MEI1</accession>
<evidence type="ECO:0000313" key="1">
    <source>
        <dbReference type="EMBL" id="GIX70763.1"/>
    </source>
</evidence>
<keyword evidence="2" id="KW-1185">Reference proteome</keyword>
<organism evidence="1 2">
    <name type="scientific">Caerostris extrusa</name>
    <name type="common">Bark spider</name>
    <name type="synonym">Caerostris bankana</name>
    <dbReference type="NCBI Taxonomy" id="172846"/>
    <lineage>
        <taxon>Eukaryota</taxon>
        <taxon>Metazoa</taxon>
        <taxon>Ecdysozoa</taxon>
        <taxon>Arthropoda</taxon>
        <taxon>Chelicerata</taxon>
        <taxon>Arachnida</taxon>
        <taxon>Araneae</taxon>
        <taxon>Araneomorphae</taxon>
        <taxon>Entelegynae</taxon>
        <taxon>Araneoidea</taxon>
        <taxon>Araneidae</taxon>
        <taxon>Caerostris</taxon>
    </lineage>
</organism>
<gene>
    <name evidence="1" type="ORF">CEXT_645971</name>
</gene>
<reference evidence="1 2" key="1">
    <citation type="submission" date="2021-06" db="EMBL/GenBank/DDBJ databases">
        <title>Caerostris extrusa draft genome.</title>
        <authorList>
            <person name="Kono N."/>
            <person name="Arakawa K."/>
        </authorList>
    </citation>
    <scope>NUCLEOTIDE SEQUENCE [LARGE SCALE GENOMIC DNA]</scope>
</reference>
<protein>
    <submittedName>
        <fullName evidence="1">Uncharacterized protein</fullName>
    </submittedName>
</protein>
<comment type="caution">
    <text evidence="1">The sequence shown here is derived from an EMBL/GenBank/DDBJ whole genome shotgun (WGS) entry which is preliminary data.</text>
</comment>
<dbReference type="AlphaFoldDB" id="A0AAV4MEI1"/>
<evidence type="ECO:0000313" key="2">
    <source>
        <dbReference type="Proteomes" id="UP001054945"/>
    </source>
</evidence>
<dbReference type="Proteomes" id="UP001054945">
    <property type="component" value="Unassembled WGS sequence"/>
</dbReference>
<sequence>MGGGGGRIKKSTTSSLSRMVGGAAFLRKQVLTFSRDSTRSRSSLLLSSIRPQLMERNRSFLEKHGIGPTHPLFKTSSVFYKMRMITHAA</sequence>